<reference evidence="1" key="1">
    <citation type="submission" date="2023-07" db="EMBL/GenBank/DDBJ databases">
        <title>Chromosome-level genome assembly of Artemia franciscana.</title>
        <authorList>
            <person name="Jo E."/>
        </authorList>
    </citation>
    <scope>NUCLEOTIDE SEQUENCE</scope>
    <source>
        <tissue evidence="1">Whole body</tissue>
    </source>
</reference>
<proteinExistence type="predicted"/>
<name>A0AA88L5R1_ARTSF</name>
<keyword evidence="2" id="KW-1185">Reference proteome</keyword>
<sequence>MVSVEDKTLGLRITHLNSLARMNDGSPYLISNYLNKMEALKAISKTNKIHSPINKLKHCPACLIPFSYGNFIHTLKQPKSANSKLRRLLRQQKEQQLNSKERKKLKYLKKKSRNLVIACLFCKQKSNFHLERDLPELANERKESVKKKVTNIKAESAMVTGVSNVGCYFRKNDMFLNDERKEERINAKKNARKNEKLKSILKGAGGLKNSSLMKFLTGL</sequence>
<dbReference type="AlphaFoldDB" id="A0AA88L5R1"/>
<dbReference type="EMBL" id="JAVRJZ010000018">
    <property type="protein sequence ID" value="KAK2708945.1"/>
    <property type="molecule type" value="Genomic_DNA"/>
</dbReference>
<organism evidence="1 2">
    <name type="scientific">Artemia franciscana</name>
    <name type="common">Brine shrimp</name>
    <name type="synonym">Artemia sanfranciscana</name>
    <dbReference type="NCBI Taxonomy" id="6661"/>
    <lineage>
        <taxon>Eukaryota</taxon>
        <taxon>Metazoa</taxon>
        <taxon>Ecdysozoa</taxon>
        <taxon>Arthropoda</taxon>
        <taxon>Crustacea</taxon>
        <taxon>Branchiopoda</taxon>
        <taxon>Anostraca</taxon>
        <taxon>Artemiidae</taxon>
        <taxon>Artemia</taxon>
    </lineage>
</organism>
<evidence type="ECO:0000313" key="1">
    <source>
        <dbReference type="EMBL" id="KAK2708945.1"/>
    </source>
</evidence>
<dbReference type="Proteomes" id="UP001187531">
    <property type="component" value="Unassembled WGS sequence"/>
</dbReference>
<evidence type="ECO:0000313" key="2">
    <source>
        <dbReference type="Proteomes" id="UP001187531"/>
    </source>
</evidence>
<gene>
    <name evidence="1" type="ORF">QYM36_014540</name>
</gene>
<protein>
    <submittedName>
        <fullName evidence="1">Uncharacterized protein</fullName>
    </submittedName>
</protein>
<accession>A0AA88L5R1</accession>
<comment type="caution">
    <text evidence="1">The sequence shown here is derived from an EMBL/GenBank/DDBJ whole genome shotgun (WGS) entry which is preliminary data.</text>
</comment>